<dbReference type="OrthoDB" id="7057642at2"/>
<dbReference type="Proteomes" id="UP000297729">
    <property type="component" value="Unassembled WGS sequence"/>
</dbReference>
<sequence>MDDIVKQALAKWPNVPHCYGWLALDARGNWRMRDERAQHFNLPGDKLSNAALVAFITRNYAADERGCWYFQNGPQRVYVQLEATPYIVRTDPSAGWLLHTGAPLGTIEEVVLTDAGALVLRSGGVVAQLDDRDFAAVLPQLQQHGAPVADEALLEFMAGSASAGLSLNGVRVQRLAAGDLAARYGYVSVPSAPAT</sequence>
<proteinExistence type="predicted"/>
<evidence type="ECO:0000313" key="1">
    <source>
        <dbReference type="EMBL" id="TFW20697.1"/>
    </source>
</evidence>
<reference evidence="1 2" key="1">
    <citation type="submission" date="2019-03" db="EMBL/GenBank/DDBJ databases">
        <title>Draft Genome Sequence of Duganella callidus sp. nov., a Novel Duganella Species Isolated from Cultivated Soil.</title>
        <authorList>
            <person name="Raths R."/>
            <person name="Peta V."/>
            <person name="Bucking H."/>
        </authorList>
    </citation>
    <scope>NUCLEOTIDE SEQUENCE [LARGE SCALE GENOMIC DNA]</scope>
    <source>
        <strain evidence="1 2">DN04</strain>
    </source>
</reference>
<protein>
    <submittedName>
        <fullName evidence="1">DUF2946 family protein</fullName>
    </submittedName>
</protein>
<evidence type="ECO:0000313" key="2">
    <source>
        <dbReference type="Proteomes" id="UP000297729"/>
    </source>
</evidence>
<dbReference type="EMBL" id="SPVG01000146">
    <property type="protein sequence ID" value="TFW20697.1"/>
    <property type="molecule type" value="Genomic_DNA"/>
</dbReference>
<accession>A0A4Y9SD61</accession>
<name>A0A4Y9SD61_9BURK</name>
<dbReference type="Pfam" id="PF11161">
    <property type="entry name" value="DUF2944"/>
    <property type="match status" value="1"/>
</dbReference>
<gene>
    <name evidence="1" type="ORF">E4L98_14515</name>
</gene>
<comment type="caution">
    <text evidence="1">The sequence shown here is derived from an EMBL/GenBank/DDBJ whole genome shotgun (WGS) entry which is preliminary data.</text>
</comment>
<keyword evidence="2" id="KW-1185">Reference proteome</keyword>
<dbReference type="InterPro" id="IPR021332">
    <property type="entry name" value="DUF2944"/>
</dbReference>
<dbReference type="RefSeq" id="WP_135202265.1">
    <property type="nucleotide sequence ID" value="NZ_SPVG01000146.1"/>
</dbReference>
<organism evidence="1 2">
    <name type="scientific">Duganella callida</name>
    <dbReference type="NCBI Taxonomy" id="2561932"/>
    <lineage>
        <taxon>Bacteria</taxon>
        <taxon>Pseudomonadati</taxon>
        <taxon>Pseudomonadota</taxon>
        <taxon>Betaproteobacteria</taxon>
        <taxon>Burkholderiales</taxon>
        <taxon>Oxalobacteraceae</taxon>
        <taxon>Telluria group</taxon>
        <taxon>Duganella</taxon>
    </lineage>
</organism>
<dbReference type="AlphaFoldDB" id="A0A4Y9SD61"/>